<dbReference type="NCBIfam" id="TIGR00312">
    <property type="entry name" value="cbiD"/>
    <property type="match status" value="1"/>
</dbReference>
<evidence type="ECO:0000256" key="3">
    <source>
        <dbReference type="ARBA" id="ARBA00022679"/>
    </source>
</evidence>
<dbReference type="PROSITE" id="PS51318">
    <property type="entry name" value="TAT"/>
    <property type="match status" value="1"/>
</dbReference>
<reference evidence="7" key="1">
    <citation type="journal article" date="2020" name="mSystems">
        <title>Genome- and Community-Level Interaction Insights into Carbon Utilization and Element Cycling Functions of Hydrothermarchaeota in Hydrothermal Sediment.</title>
        <authorList>
            <person name="Zhou Z."/>
            <person name="Liu Y."/>
            <person name="Xu W."/>
            <person name="Pan J."/>
            <person name="Luo Z.H."/>
            <person name="Li M."/>
        </authorList>
    </citation>
    <scope>NUCLEOTIDE SEQUENCE [LARGE SCALE GENOMIC DNA]</scope>
    <source>
        <strain evidence="7">SpSt-477</strain>
    </source>
</reference>
<comment type="function">
    <text evidence="6">Catalyzes the methylation of C-1 in cobalt-precorrin-5B to form cobalt-precorrin-6A.</text>
</comment>
<protein>
    <recommendedName>
        <fullName evidence="6">Cobalt-precorrin-5B C(1)-methyltransferase</fullName>
        <ecNumber evidence="6">2.1.1.195</ecNumber>
    </recommendedName>
    <alternativeName>
        <fullName evidence="6">Cobalt-precorrin-6A synthase</fullName>
    </alternativeName>
</protein>
<proteinExistence type="inferred from homology"/>
<comment type="caution">
    <text evidence="7">The sequence shown here is derived from an EMBL/GenBank/DDBJ whole genome shotgun (WGS) entry which is preliminary data.</text>
</comment>
<evidence type="ECO:0000313" key="7">
    <source>
        <dbReference type="EMBL" id="HGU33035.1"/>
    </source>
</evidence>
<evidence type="ECO:0000256" key="4">
    <source>
        <dbReference type="ARBA" id="ARBA00022691"/>
    </source>
</evidence>
<evidence type="ECO:0000256" key="6">
    <source>
        <dbReference type="HAMAP-Rule" id="MF_00787"/>
    </source>
</evidence>
<dbReference type="PANTHER" id="PTHR35863:SF1">
    <property type="entry name" value="COBALT-PRECORRIN-5B C(1)-METHYLTRANSFERASE"/>
    <property type="match status" value="1"/>
</dbReference>
<dbReference type="PANTHER" id="PTHR35863">
    <property type="entry name" value="COBALT-PRECORRIN-5B C(1)-METHYLTRANSFERASE"/>
    <property type="match status" value="1"/>
</dbReference>
<dbReference type="SUPFAM" id="SSF111342">
    <property type="entry name" value="CbiD-like"/>
    <property type="match status" value="1"/>
</dbReference>
<keyword evidence="3 6" id="KW-0808">Transferase</keyword>
<dbReference type="InterPro" id="IPR002748">
    <property type="entry name" value="CbiD"/>
</dbReference>
<evidence type="ECO:0000256" key="2">
    <source>
        <dbReference type="ARBA" id="ARBA00022603"/>
    </source>
</evidence>
<comment type="similarity">
    <text evidence="6">Belongs to the CbiD family.</text>
</comment>
<dbReference type="UniPathway" id="UPA00148">
    <property type="reaction ID" value="UER00227"/>
</dbReference>
<keyword evidence="1 6" id="KW-0169">Cobalamin biosynthesis</keyword>
<keyword evidence="4 6" id="KW-0949">S-adenosyl-L-methionine</keyword>
<dbReference type="GO" id="GO:0032259">
    <property type="term" value="P:methylation"/>
    <property type="evidence" value="ECO:0007669"/>
    <property type="project" value="UniProtKB-KW"/>
</dbReference>
<organism evidence="7">
    <name type="scientific">Desulfatirhabdium butyrativorans</name>
    <dbReference type="NCBI Taxonomy" id="340467"/>
    <lineage>
        <taxon>Bacteria</taxon>
        <taxon>Pseudomonadati</taxon>
        <taxon>Thermodesulfobacteriota</taxon>
        <taxon>Desulfobacteria</taxon>
        <taxon>Desulfobacterales</taxon>
        <taxon>Desulfatirhabdiaceae</taxon>
        <taxon>Desulfatirhabdium</taxon>
    </lineage>
</organism>
<dbReference type="Pfam" id="PF01888">
    <property type="entry name" value="CbiD"/>
    <property type="match status" value="1"/>
</dbReference>
<accession>A0A7C4RNV0</accession>
<dbReference type="InterPro" id="IPR036074">
    <property type="entry name" value="CbiD_sf"/>
</dbReference>
<dbReference type="EMBL" id="DSUH01000218">
    <property type="protein sequence ID" value="HGU33035.1"/>
    <property type="molecule type" value="Genomic_DNA"/>
</dbReference>
<evidence type="ECO:0000256" key="1">
    <source>
        <dbReference type="ARBA" id="ARBA00022573"/>
    </source>
</evidence>
<dbReference type="PIRSF" id="PIRSF026782">
    <property type="entry name" value="CbiD"/>
    <property type="match status" value="1"/>
</dbReference>
<dbReference type="GO" id="GO:0008168">
    <property type="term" value="F:methyltransferase activity"/>
    <property type="evidence" value="ECO:0007669"/>
    <property type="project" value="UniProtKB-UniRule"/>
</dbReference>
<dbReference type="HAMAP" id="MF_00787">
    <property type="entry name" value="CbiD"/>
    <property type="match status" value="1"/>
</dbReference>
<keyword evidence="2 6" id="KW-0489">Methyltransferase</keyword>
<keyword evidence="5" id="KW-0411">Iron-sulfur</keyword>
<dbReference type="Gene3D" id="3.30.2110.10">
    <property type="entry name" value="CbiD-like"/>
    <property type="match status" value="1"/>
</dbReference>
<keyword evidence="5" id="KW-0479">Metal-binding</keyword>
<sequence>MPSSSENPLSAGTDRRKRLRSGFTTGAAAAAAAGAALCLLLEGKAPAAVTIRMLSGERLSIPIHRSNLEGDMAWATVIKDAGDDPDVTNGAEIGARVRRMDQPARSDDPSSRQIPKIEITGAEGVGWVTLPGLEVPPGNPAINPGPVRMIQETIREVLLRHRIEVGVQVSVFVPEGERLSRRTLNARLGILGGISILGTTGWVRPMSHEAFTASIDAALSVARAAGCSRVVFSTGRRSERAAQAVFPSLPSVAFVQIGDFFHHSLRAAARMGFCEITLAVFFGKAVKMAVNIPHTHARNAEMPLAALAQWTLDMTGDGRLAEAVGRSNTAREALGLLWPDHPEIIADVGRRMIESARTVVQELPIHISGILFDFTGRPLFQQ</sequence>
<comment type="pathway">
    <text evidence="6">Cofactor biosynthesis; adenosylcobalamin biosynthesis; cob(II)yrinate a,c-diamide from sirohydrochlorin (anaerobic route): step 6/10.</text>
</comment>
<dbReference type="EC" id="2.1.1.195" evidence="6"/>
<name>A0A7C4RNV0_9BACT</name>
<dbReference type="GO" id="GO:0051536">
    <property type="term" value="F:iron-sulfur cluster binding"/>
    <property type="evidence" value="ECO:0007669"/>
    <property type="project" value="UniProtKB-KW"/>
</dbReference>
<dbReference type="AlphaFoldDB" id="A0A7C4RNV0"/>
<dbReference type="GO" id="GO:0019251">
    <property type="term" value="P:anaerobic cobalamin biosynthetic process"/>
    <property type="evidence" value="ECO:0007669"/>
    <property type="project" value="UniProtKB-UniRule"/>
</dbReference>
<comment type="catalytic activity">
    <reaction evidence="6">
        <text>Co-precorrin-5B + S-adenosyl-L-methionine = Co-precorrin-6A + S-adenosyl-L-homocysteine</text>
        <dbReference type="Rhea" id="RHEA:26285"/>
        <dbReference type="ChEBI" id="CHEBI:57856"/>
        <dbReference type="ChEBI" id="CHEBI:59789"/>
        <dbReference type="ChEBI" id="CHEBI:60063"/>
        <dbReference type="ChEBI" id="CHEBI:60064"/>
        <dbReference type="EC" id="2.1.1.195"/>
    </reaction>
</comment>
<evidence type="ECO:0000256" key="5">
    <source>
        <dbReference type="ARBA" id="ARBA00023014"/>
    </source>
</evidence>
<keyword evidence="5" id="KW-0408">Iron</keyword>
<dbReference type="InterPro" id="IPR006311">
    <property type="entry name" value="TAT_signal"/>
</dbReference>
<gene>
    <name evidence="6 7" type="primary">cbiD</name>
    <name evidence="7" type="ORF">ENS29_09295</name>
</gene>